<feature type="domain" description="Adenosine deaminase" evidence="10">
    <location>
        <begin position="238"/>
        <end position="531"/>
    </location>
</feature>
<dbReference type="FunFam" id="3.20.20.140:FF:000017">
    <property type="entry name" value="Adenosine deaminase 2"/>
    <property type="match status" value="1"/>
</dbReference>
<evidence type="ECO:0000256" key="6">
    <source>
        <dbReference type="ARBA" id="ARBA00022723"/>
    </source>
</evidence>
<dbReference type="PANTHER" id="PTHR11409:SF39">
    <property type="entry name" value="ADENOSINE DEAMINASE 2"/>
    <property type="match status" value="1"/>
</dbReference>
<dbReference type="SUPFAM" id="SSF51556">
    <property type="entry name" value="Metallo-dependent hydrolases"/>
    <property type="match status" value="1"/>
</dbReference>
<dbReference type="Gene3D" id="3.20.20.140">
    <property type="entry name" value="Metal-dependent hydrolases"/>
    <property type="match status" value="1"/>
</dbReference>
<dbReference type="AlphaFoldDB" id="A0A507E908"/>
<sequence>MSPDSKMHESMASQSQVPRQNPYSQSLIVGGLLTLFIAALASLSVVTPLAVSSSASNLDYESSFKSREEWLNLDNATRFDRDIRLTPLELKTNAYLMKLRLEEGEALAKTSLFPPTLRFPVAKPIIEKTKLFEAIRTMPKGGYLHAHLEALADIQWMIRSAVAYPTCHIKFDPVKYRTYSVNDTGSVLLARFQFTSASLSSRDWVQCNVARNAYPGGPTAFDTHLELTNTLIPDVYPTEDIAWARFMLTFAMLGDLIRYQPMFEQYITRFLHTSLDDGITYAEIRISKWDNYDEASQVVPFRAVLDSVRRLVTAFKVSHPDFQDLKFVYQDVRFNTHANIAASLKDAIALRQSHASQIVGFDLVGHEVTAPLTNLVTLLKNGKRAAAQAGVDLPFMLHAGETLRSGVAPDTNLVDALLLGSKRLGHAFSLAHHQGLIEKVRDMDVAVEVAVISNQMLGLVTDIRQHPVIDLLLRGVQVALASDDPSVFGYEGVSFDFYQVYMSFESLDIASLKKLSMNGITYSGMTKKERAHAMRIFNKRWDAWIAVFAAQG</sequence>
<dbReference type="EC" id="3.5.4.4" evidence="4"/>
<accession>A0A507E908</accession>
<evidence type="ECO:0000313" key="12">
    <source>
        <dbReference type="EMBL" id="TPX60221.1"/>
    </source>
</evidence>
<dbReference type="Proteomes" id="UP000318582">
    <property type="component" value="Unassembled WGS sequence"/>
</dbReference>
<dbReference type="InterPro" id="IPR006330">
    <property type="entry name" value="Ado/ade_deaminase"/>
</dbReference>
<feature type="domain" description="Adenosine/AMP deaminase N-terminal" evidence="11">
    <location>
        <begin position="50"/>
        <end position="135"/>
    </location>
</feature>
<keyword evidence="7" id="KW-0732">Signal</keyword>
<dbReference type="NCBIfam" id="TIGR01431">
    <property type="entry name" value="adm_rel"/>
    <property type="match status" value="1"/>
</dbReference>
<dbReference type="InterPro" id="IPR013659">
    <property type="entry name" value="A_deaminase_N"/>
</dbReference>
<proteinExistence type="inferred from homology"/>
<evidence type="ECO:0000256" key="3">
    <source>
        <dbReference type="ARBA" id="ARBA00006083"/>
    </source>
</evidence>
<dbReference type="STRING" id="109895.A0A507E908"/>
<comment type="similarity">
    <text evidence="3">Belongs to the metallo-dependent hydrolases superfamily. Adenosine and AMP deaminases family. ADGF subfamily.</text>
</comment>
<comment type="cofactor">
    <cofactor evidence="1">
        <name>Zn(2+)</name>
        <dbReference type="ChEBI" id="CHEBI:29105"/>
    </cofactor>
</comment>
<keyword evidence="13" id="KW-1185">Reference proteome</keyword>
<dbReference type="PANTHER" id="PTHR11409">
    <property type="entry name" value="ADENOSINE DEAMINASE"/>
    <property type="match status" value="1"/>
</dbReference>
<name>A0A507E908_9FUNG</name>
<evidence type="ECO:0000256" key="8">
    <source>
        <dbReference type="ARBA" id="ARBA00022801"/>
    </source>
</evidence>
<comment type="catalytic activity">
    <reaction evidence="9">
        <text>adenosine + H2O + H(+) = inosine + NH4(+)</text>
        <dbReference type="Rhea" id="RHEA:24408"/>
        <dbReference type="ChEBI" id="CHEBI:15377"/>
        <dbReference type="ChEBI" id="CHEBI:15378"/>
        <dbReference type="ChEBI" id="CHEBI:16335"/>
        <dbReference type="ChEBI" id="CHEBI:17596"/>
        <dbReference type="ChEBI" id="CHEBI:28938"/>
        <dbReference type="EC" id="3.5.4.4"/>
    </reaction>
</comment>
<evidence type="ECO:0000313" key="13">
    <source>
        <dbReference type="Proteomes" id="UP000318582"/>
    </source>
</evidence>
<dbReference type="Pfam" id="PF08451">
    <property type="entry name" value="A_deaminase_N"/>
    <property type="match status" value="1"/>
</dbReference>
<evidence type="ECO:0000256" key="5">
    <source>
        <dbReference type="ARBA" id="ARBA00022525"/>
    </source>
</evidence>
<keyword evidence="8" id="KW-0378">Hydrolase</keyword>
<dbReference type="GO" id="GO:0006154">
    <property type="term" value="P:adenosine catabolic process"/>
    <property type="evidence" value="ECO:0007669"/>
    <property type="project" value="InterPro"/>
</dbReference>
<organism evidence="12 13">
    <name type="scientific">Powellomyces hirtus</name>
    <dbReference type="NCBI Taxonomy" id="109895"/>
    <lineage>
        <taxon>Eukaryota</taxon>
        <taxon>Fungi</taxon>
        <taxon>Fungi incertae sedis</taxon>
        <taxon>Chytridiomycota</taxon>
        <taxon>Chytridiomycota incertae sedis</taxon>
        <taxon>Chytridiomycetes</taxon>
        <taxon>Spizellomycetales</taxon>
        <taxon>Powellomycetaceae</taxon>
        <taxon>Powellomyces</taxon>
    </lineage>
</organism>
<reference evidence="12 13" key="1">
    <citation type="journal article" date="2019" name="Sci. Rep.">
        <title>Comparative genomics of chytrid fungi reveal insights into the obligate biotrophic and pathogenic lifestyle of Synchytrium endobioticum.</title>
        <authorList>
            <person name="van de Vossenberg B.T.L.H."/>
            <person name="Warris S."/>
            <person name="Nguyen H.D.T."/>
            <person name="van Gent-Pelzer M.P.E."/>
            <person name="Joly D.L."/>
            <person name="van de Geest H.C."/>
            <person name="Bonants P.J.M."/>
            <person name="Smith D.S."/>
            <person name="Levesque C.A."/>
            <person name="van der Lee T.A.J."/>
        </authorList>
    </citation>
    <scope>NUCLEOTIDE SEQUENCE [LARGE SCALE GENOMIC DNA]</scope>
    <source>
        <strain evidence="12 13">CBS 809.83</strain>
    </source>
</reference>
<dbReference type="InterPro" id="IPR001365">
    <property type="entry name" value="A_deaminase_dom"/>
</dbReference>
<comment type="caution">
    <text evidence="12">The sequence shown here is derived from an EMBL/GenBank/DDBJ whole genome shotgun (WGS) entry which is preliminary data.</text>
</comment>
<comment type="subcellular location">
    <subcellularLocation>
        <location evidence="2">Secreted</location>
    </subcellularLocation>
</comment>
<keyword evidence="6" id="KW-0479">Metal-binding</keyword>
<evidence type="ECO:0000256" key="2">
    <source>
        <dbReference type="ARBA" id="ARBA00004613"/>
    </source>
</evidence>
<evidence type="ECO:0000256" key="4">
    <source>
        <dbReference type="ARBA" id="ARBA00012784"/>
    </source>
</evidence>
<dbReference type="InterPro" id="IPR006331">
    <property type="entry name" value="ADGF"/>
</dbReference>
<gene>
    <name evidence="12" type="primary">AAH1</name>
    <name evidence="12" type="ORF">PhCBS80983_g01896</name>
</gene>
<keyword evidence="5" id="KW-0964">Secreted</keyword>
<evidence type="ECO:0000259" key="10">
    <source>
        <dbReference type="Pfam" id="PF00962"/>
    </source>
</evidence>
<evidence type="ECO:0000256" key="9">
    <source>
        <dbReference type="ARBA" id="ARBA00047764"/>
    </source>
</evidence>
<dbReference type="GO" id="GO:0046103">
    <property type="term" value="P:inosine biosynthetic process"/>
    <property type="evidence" value="ECO:0007669"/>
    <property type="project" value="TreeGrafter"/>
</dbReference>
<evidence type="ECO:0000256" key="1">
    <source>
        <dbReference type="ARBA" id="ARBA00001947"/>
    </source>
</evidence>
<dbReference type="Pfam" id="PF00962">
    <property type="entry name" value="A_deaminase"/>
    <property type="match status" value="1"/>
</dbReference>
<dbReference type="GO" id="GO:0004000">
    <property type="term" value="F:adenosine deaminase activity"/>
    <property type="evidence" value="ECO:0007669"/>
    <property type="project" value="InterPro"/>
</dbReference>
<dbReference type="InterPro" id="IPR032466">
    <property type="entry name" value="Metal_Hydrolase"/>
</dbReference>
<evidence type="ECO:0000259" key="11">
    <source>
        <dbReference type="Pfam" id="PF08451"/>
    </source>
</evidence>
<dbReference type="EMBL" id="QEAQ01000017">
    <property type="protein sequence ID" value="TPX60221.1"/>
    <property type="molecule type" value="Genomic_DNA"/>
</dbReference>
<evidence type="ECO:0000256" key="7">
    <source>
        <dbReference type="ARBA" id="ARBA00022729"/>
    </source>
</evidence>
<protein>
    <recommendedName>
        <fullName evidence="4">adenosine deaminase</fullName>
        <ecNumber evidence="4">3.5.4.4</ecNumber>
    </recommendedName>
</protein>
<dbReference type="GO" id="GO:0046872">
    <property type="term" value="F:metal ion binding"/>
    <property type="evidence" value="ECO:0007669"/>
    <property type="project" value="UniProtKB-KW"/>
</dbReference>
<dbReference type="GO" id="GO:0005615">
    <property type="term" value="C:extracellular space"/>
    <property type="evidence" value="ECO:0007669"/>
    <property type="project" value="InterPro"/>
</dbReference>